<name>A0A2A2I0D9_9GAMM</name>
<dbReference type="PANTHER" id="PTHR44196:SF1">
    <property type="entry name" value="DEHYDROGENASE_REDUCTASE SDR FAMILY MEMBER 7B"/>
    <property type="match status" value="1"/>
</dbReference>
<dbReference type="InterPro" id="IPR057326">
    <property type="entry name" value="KR_dom"/>
</dbReference>
<dbReference type="PRINTS" id="PR00081">
    <property type="entry name" value="GDHRDH"/>
</dbReference>
<keyword evidence="2" id="KW-0560">Oxidoreductase</keyword>
<reference evidence="5 6" key="1">
    <citation type="submission" date="2017-07" db="EMBL/GenBank/DDBJ databases">
        <title>Tamlnaduibacter salinus (Mi-7) genome sequencing.</title>
        <authorList>
            <person name="Verma A."/>
            <person name="Krishnamurthi S."/>
        </authorList>
    </citation>
    <scope>NUCLEOTIDE SEQUENCE [LARGE SCALE GENOMIC DNA]</scope>
    <source>
        <strain evidence="5 6">Mi-7</strain>
    </source>
</reference>
<comment type="caution">
    <text evidence="5">The sequence shown here is derived from an EMBL/GenBank/DDBJ whole genome shotgun (WGS) entry which is preliminary data.</text>
</comment>
<evidence type="ECO:0000256" key="1">
    <source>
        <dbReference type="ARBA" id="ARBA00006484"/>
    </source>
</evidence>
<dbReference type="EMBL" id="NMPM01000106">
    <property type="protein sequence ID" value="PAV24754.1"/>
    <property type="molecule type" value="Genomic_DNA"/>
</dbReference>
<dbReference type="InterPro" id="IPR002347">
    <property type="entry name" value="SDR_fam"/>
</dbReference>
<proteinExistence type="inferred from homology"/>
<organism evidence="5 6">
    <name type="scientific">Tamilnaduibacter salinus</name>
    <dbReference type="NCBI Taxonomy" id="1484056"/>
    <lineage>
        <taxon>Bacteria</taxon>
        <taxon>Pseudomonadati</taxon>
        <taxon>Pseudomonadota</taxon>
        <taxon>Gammaproteobacteria</taxon>
        <taxon>Pseudomonadales</taxon>
        <taxon>Marinobacteraceae</taxon>
        <taxon>Tamilnaduibacter</taxon>
    </lineage>
</organism>
<dbReference type="Proteomes" id="UP000218332">
    <property type="component" value="Unassembled WGS sequence"/>
</dbReference>
<keyword evidence="6" id="KW-1185">Reference proteome</keyword>
<protein>
    <submittedName>
        <fullName evidence="5">Short-chain dehydrogenase</fullName>
    </submittedName>
</protein>
<evidence type="ECO:0000313" key="6">
    <source>
        <dbReference type="Proteomes" id="UP000218332"/>
    </source>
</evidence>
<dbReference type="SUPFAM" id="SSF51735">
    <property type="entry name" value="NAD(P)-binding Rossmann-fold domains"/>
    <property type="match status" value="1"/>
</dbReference>
<evidence type="ECO:0000256" key="2">
    <source>
        <dbReference type="ARBA" id="ARBA00023002"/>
    </source>
</evidence>
<feature type="domain" description="Ketoreductase" evidence="4">
    <location>
        <begin position="2"/>
        <end position="167"/>
    </location>
</feature>
<dbReference type="NCBIfam" id="NF006123">
    <property type="entry name" value="PRK08267.1"/>
    <property type="match status" value="1"/>
</dbReference>
<dbReference type="GO" id="GO:0016020">
    <property type="term" value="C:membrane"/>
    <property type="evidence" value="ECO:0007669"/>
    <property type="project" value="TreeGrafter"/>
</dbReference>
<evidence type="ECO:0000256" key="3">
    <source>
        <dbReference type="RuleBase" id="RU000363"/>
    </source>
</evidence>
<dbReference type="PANTHER" id="PTHR44196">
    <property type="entry name" value="DEHYDROGENASE/REDUCTASE SDR FAMILY MEMBER 7B"/>
    <property type="match status" value="1"/>
</dbReference>
<dbReference type="RefSeq" id="WP_095612177.1">
    <property type="nucleotide sequence ID" value="NZ_NMPM01000106.1"/>
</dbReference>
<sequence>MKRILITGAASGIGRATATLFARNGWTVGLLDVNNDALVSLSDELAGAWYQRLDVTSHSDCIEACEAFAEAHDGLDVLFNCAGILRMGAFEDIAADQHAQIINVNVNGLMNMSLAALPHLKKGDRPAVINMSSASALYGTPDFASYSASKFAVRGLTEALNIEWERQGIRVVDIMPPFVKTPMLDEAEYRAPVVDRLGVNLSADDIAGEVYKAANGPTPVHNPVGGLFRLMTLMDKVLPSRSTKWTMSWLSRH</sequence>
<gene>
    <name evidence="5" type="ORF">CF392_14590</name>
</gene>
<dbReference type="SMART" id="SM00822">
    <property type="entry name" value="PKS_KR"/>
    <property type="match status" value="1"/>
</dbReference>
<dbReference type="PRINTS" id="PR00080">
    <property type="entry name" value="SDRFAMILY"/>
</dbReference>
<evidence type="ECO:0000259" key="4">
    <source>
        <dbReference type="SMART" id="SM00822"/>
    </source>
</evidence>
<accession>A0A2A2I0D9</accession>
<comment type="similarity">
    <text evidence="1 3">Belongs to the short-chain dehydrogenases/reductases (SDR) family.</text>
</comment>
<evidence type="ECO:0000313" key="5">
    <source>
        <dbReference type="EMBL" id="PAV24754.1"/>
    </source>
</evidence>
<dbReference type="Gene3D" id="3.40.50.720">
    <property type="entry name" value="NAD(P)-binding Rossmann-like Domain"/>
    <property type="match status" value="1"/>
</dbReference>
<dbReference type="GO" id="GO:0016491">
    <property type="term" value="F:oxidoreductase activity"/>
    <property type="evidence" value="ECO:0007669"/>
    <property type="project" value="UniProtKB-KW"/>
</dbReference>
<dbReference type="InterPro" id="IPR036291">
    <property type="entry name" value="NAD(P)-bd_dom_sf"/>
</dbReference>
<dbReference type="AlphaFoldDB" id="A0A2A2I0D9"/>
<dbReference type="Pfam" id="PF00106">
    <property type="entry name" value="adh_short"/>
    <property type="match status" value="1"/>
</dbReference>